<evidence type="ECO:0000256" key="1">
    <source>
        <dbReference type="SAM" id="Coils"/>
    </source>
</evidence>
<feature type="region of interest" description="Disordered" evidence="2">
    <location>
        <begin position="1169"/>
        <end position="1188"/>
    </location>
</feature>
<feature type="region of interest" description="Disordered" evidence="2">
    <location>
        <begin position="3472"/>
        <end position="3496"/>
    </location>
</feature>
<comment type="caution">
    <text evidence="5">The sequence shown here is derived from an EMBL/GenBank/DDBJ whole genome shotgun (WGS) entry which is preliminary data.</text>
</comment>
<feature type="compositionally biased region" description="Pro residues" evidence="2">
    <location>
        <begin position="4340"/>
        <end position="4354"/>
    </location>
</feature>
<sequence length="4651" mass="508371">MIELPGPLEYLAPLVGMEWPKGNEDEMWALAGDWQTAAAALRELVPDIEAAKGASHDAYPSGEGAEDLMKAFDSMLVPGSGKDGDQTIVHLASLFEEVGSSAHGVGTEIEYMKLMYWSSLAMLAGELAAAWIFPPTAPAVEAAAIAATRIAVRIIGERVVAAIIRQVGKLVASRIVKFLLRHVLLNTVLATVQDWGIQEYQVTRGHRDKVDMDQVLRTALAAAAGGAAAAPVGHFMGKWLNAEERGWARNLTHVVSGEVNAFTGLVVANGGIPEHFDWRMFTAAGATPVISGKNRESAQKFYNGRTSEYFNRESFPTRLNDIFTDNVVPERRSAPDGVTRPAGDGSVHRGGPDVGANGRTADGDIRVGSRPEGGGQVGTVGRAGDVGGGGNGRGGEISGGRSGDAGTNHRAGEVNSSPQDNRQAGRDSGGGRSGGDRSPEPAGQGNARAGAGDGGDRGSVGPQARSTGEAVPQRSEGEHGVVESSQAHSDAVRPDVDAVGSVQAKIDAEQHISSSERGTVDSVEPRQDGPGPVRSESETVPGGKSAAEQPHADGSAPVVHPGSTEPTTSHSTNETTTRPTESSANRPGPSDIRPRTSPLSDAPRGEPRPTTDSRVAEPRASAPDSRVRDGSSPMSRAAEEQLRAPSAKPESRVPGEAPAARRPGESGGERVRAGESDGANNRPRAGDSAADRARVGDGPSDRVRAGDAANRGRVGDVSNDRGRAREREHLVDGRPEEAGRRLVGDSEKFSGTSERDHHGPSEPAGDVPMFLLGHEIRPGDDARPTARIGSRDESTPEHIDIEEEMPTPRADAMRANRPENMPESLWERLCEGVALDERRAHYYRERGGGSEINLGNGKRLDSYVPDQEIVSRKNTQLLAVEPETAAGYLAELAGKYHPGETIKDTPHNRQELPELDLADPLRGDLILEVPPQLNEPPRAVLERAAELGITIRDTEGRIYELGEPHPVDDAIPDSAHRGKCADLALRLIKQLTGSEWIRPIEREVGLDGMTVREVEAAAQGQLRGFDGHDDIARQLLDMGHGSSALVVDEYAGAADRHGVGAHAYVLVNDHGVLRVRDPGAGLDHGYPPSVPRESAGTHGILFDPRGKPVDSVDSGAHPSLDSRVGEQPPARPGEVRQHIIEVDGQRLRVELVADDKGGWHIREAEPVAAQRESSAVEPKTAQLPEKQSALQKTWRRLTGGYEGHNPKYPSGSGKDGDYQKQMTEFVGAETHHQELAHLPKELKVNPIRAVKETVLLYQNRELLPLLKHLTARVEPVAGEHAPMLRRDRTEYEPWYTEITREQWREIEPIARALGLPDPFEHTPTTHELPPAHEDQPGVNSHEALPDWAHDLADPLRERAAEAERLRGLARDLGIDLPDLSHESLRRAVDTLDYLNLRRGGVIEALADVARRYNAEDAAIPFSKQVSFSDKDPLGRFLKELIRADPDNPNGRVGLQDWRGVNNGSEGGRNWPDLHEIDPRLRDVDDGEDGPVLDPERRKLFEHALLRDQVRDERSTWAHMVEAALDELAGRPLDDLLVRLQDGVRGRGEAISDFASRVDDFVRADPGERIRYVDGEPPRLIVIDGQGNHDGLLARELAADRDLAERVNRGEVRVDYRGALVDRQGRVHIVELGEPEVGHVGREVGGRELRATVVRDGEGNWHLVRDPVAESPIAFDRAGSARPSHEIVSARDELARRLGIEDSRRLDPERIADTIADLRRENGLRAIQIEALVDYARSTDAIDLFHDLGGARDGLAHVLGIEPHELTPRALAEEIADRSNRNALRRQQLEHLVDYAKQLRGVDSAAADAAANRLAERLGTDREDLSPGKSRRNPRTGQPTLRMEPDLKKLDPDKLHRALTKLMKRDPAAAVDALAEYSRALGEIDPFTEGLRRDARSDPRVADGEVPMHDSGALDHLRRVVGDPRLFAEPRSGREIATVEEPRNTPEGKDKPVANSDWARVLGVDITDASVERAAKVYEVYRDGKIDKHERLTPEELSRVHAELREEVLRRAEDLDALAAVADEHQRAVEHEAAQAIRERLERLAEDRDAALDDRARARRELDRALDEIAREGIGRDGAGRNGRVGVGEEELRLRRDSDAPQARTLDETLEYLRSRTKSVELQEGWHRKVNELEDAARAFHEADTRAGRLDEQLTRAVRDDPELRPRTPQGRRAMVDVLSRDHAEARREVESARDALDLARDGLNRHREGVSDAELRPFRGPDEPTDPRHPDYVRTLEETIDHLFTRTRRLDEQDGWHAAVTELDRAAREFHAAEAEAARLGAAVERAVRWDAEPVDPVAPREPVGDPAATARRVEIAGLEAKRDRAFRARAEAARKLQDALAGLRRTGLRVDESELRPRRAAGEPSDFRAPDYVPTLDETIEHLRNRTGRVDELPLRQERIDALEQAARRYNRAHADAVRLQDSVTKAVVRHREFDNARDAEIARLRDERDEAFRARGQARDELDAARAGIAVHPAELGLPPHPDNPPPERIRPLSEVIEDLRARTMRVDAQQGWQDRVDALEQAARAFQDADVRAGRSDDAIEAAVREHLDRRHEDAAARRARDELIAGREAEVERLRAERDRVRGDRERARADLEDARRGIGVSDAELGLREDPRHSDRSLDRVIEDLRARTTRLDEQQGWQDRIDALEEAARRFHAADAAVRRLDSAVEMAERWHADLLEAEGETARGADAAEQIPRPRDGEDPDEGGGPAGAAPPQGPPTKPPTGSPGAAEPPEGRPGDHSTGDEGARSRSEGGRGQPAEDGRKRAADGSGDPVESGGRKRAAGDDPEDPGGQSKRVVAEGEDSDGAGGHGAPEPRDSSQARHDALLRQRAEKAAEHQFWRAKRNDRAERLELADTEGRPLRDEAELDRALGHDRLEATIMALRERIVGQRDIGAIGEDVPARGHEAVSSVEHQRRERNIFKLQDAAEKVNELHTELGELDRHIVALETAGAQRRIPEEVRAEFERLRAEREAAVEALKDKPKLLLRDELTGKRWIAELDRRIASLEAVVVQDHPLISQMVRAELDRLGGERAAEVLRIKPREAMLADLARRLRIDESRLGAEHLDEALREVAGRTVRAEEMAEHARRIRLLDEVARAVDQARNRIGRIQDRMAELAGAGKEIIESAGARRITERVGLIDGEHPRIIVVGPRDELGRPRGDHDDALVDAILRDSGVAQAMMRPETVIEYHRIIADRDGSWRGEQARGPQREYLRAGWNNGRRGLELVRWRDAEGRWHDVNPSRPEWTTGRYKQTVPKGFEPRVLPEGVSGWAVDPFQSAVTDPFVHGPPGAIDEELLPRIPGMDPVDPGVPTYEPPFAGVFYNTMRLILESAKLSGFTWYADSEHPGQVHPGFKKHPWFRAQRPDVQPMAREWDPRDHVGNREQLSGHFDERELQKERDWARVQRWADEEYTRFRADDSDIDAVHDHLAERRAAQRSAPPEESAAERTGRAEKLVDRVRERLVAAPDSAADRLARDTASELPSERRGSAREFVDEIRQELERDSDGDHGELVRRVAGVLAHGAEPSTEHVVRADRLVERIQERLVSRPDAEANRIAQELAPHLRDENDSSARALVDEVRDVLADRTDAGELAGRVADRLAAGDPVFTREQIEQIKNHLMRDRHLVRDPEDGVLLRRPLDAVADVAEAWNRLIAGEPLPEDVLLLQDALAESNYLRANPTATWRDANAHAIMEGYDWDAKRPKRTEWRADIPYRPARPQVTDILPPRLGGDVDALPPGAGPRPLPPGRSPVDPAGGQGKSEQVSGVDESGQPDVAPQEQPTETVRLPESVPSDRTLPGGPEALRGREVSAGEGESGSSGGRRVPPVDGVNEHSESPAPERISKESSEEGTVISERPIVPEEMDNRETSGRPVANSTVDEGKSRTSGRPLETPEQWNARFRAESADWDARMEAERAAWLRRLAEEDHGDSRIGNAWAAWMEVKQAEWNARMVAEHADWLWDLAGGRPTDHATWRNSAGQGERPVDEAGYHNSDPSVREDALDDADPSVRGTRHDDVLPQADPGDPQQSGAKHGRQLPQSGPDELSQDGMGLPRDGSDVRESGARNGEVDIHSRDPGDLRSGAREDAPSHDQKSGVRHEDDADSRDSGDGSSVRGDGWSGRNPFPGSRIPHIQHEFEVELPDYRPQGPFAPGPWTMPQPPEPPPHRPTPPQPPHRPATPQPPRGPVAPPRPPTPPRPPVPPTPPTEPQPPTPGPVPPTQPNPIPPLPNPPDTPLPPGGNWPPGVPPLRNPPDTPPPPSGNWPPGVPPLSNPPDIPMPPGGNWPPGVPPLRNPPDTPLPPGGNWPPGVPPLSNPPDIPIPPGEDWPPSWPPGVPSLPNLPDIPTPPDGNWPPGIPSTSNPPDIAVPPGGNWPPSVPPLPSPPDVPMPPVDSRPPGPPGISTFPSGAPDIPVPLNDSRPWSQPGTSGGSSPTVGWQQSGDAVEQGSTGQSSEGASGGGVNGVVPHPVSQTPDHARPIEADASNQVNGPGGAPMSGMPMGGTSGSAGAVRRGRQRFPRVGESSAGVGTILVRSQTGWGEYARFDPESGVLQAVSVGGEGLGGVYGELGGEQVVFYRGGGGLCLRVGGRVIALDAPGVEVRWQGDARVARFVVAVGGVAVCDLRYGARGMDADLGMLVRDVLADPDRRHRVFGR</sequence>
<feature type="region of interest" description="Disordered" evidence="2">
    <location>
        <begin position="3435"/>
        <end position="3456"/>
    </location>
</feature>
<feature type="coiled-coil region" evidence="1">
    <location>
        <begin position="2927"/>
        <end position="2985"/>
    </location>
</feature>
<evidence type="ECO:0000259" key="4">
    <source>
        <dbReference type="Pfam" id="PF25547"/>
    </source>
</evidence>
<keyword evidence="1" id="KW-0175">Coiled coil</keyword>
<feature type="compositionally biased region" description="Basic and acidic residues" evidence="2">
    <location>
        <begin position="2143"/>
        <end position="2165"/>
    </location>
</feature>
<feature type="compositionally biased region" description="Basic and acidic residues" evidence="2">
    <location>
        <begin position="689"/>
        <end position="705"/>
    </location>
</feature>
<feature type="compositionally biased region" description="Pro residues" evidence="2">
    <location>
        <begin position="2719"/>
        <end position="2729"/>
    </location>
</feature>
<dbReference type="Pfam" id="PF25547">
    <property type="entry name" value="WXG100_2"/>
    <property type="match status" value="1"/>
</dbReference>
<feature type="region of interest" description="Disordered" evidence="2">
    <location>
        <begin position="1815"/>
        <end position="1843"/>
    </location>
</feature>
<feature type="compositionally biased region" description="Basic and acidic residues" evidence="2">
    <location>
        <begin position="1815"/>
        <end position="1825"/>
    </location>
</feature>
<dbReference type="RefSeq" id="WP_068003629.1">
    <property type="nucleotide sequence ID" value="NZ_QQBC01000008.1"/>
</dbReference>
<feature type="region of interest" description="Disordered" evidence="2">
    <location>
        <begin position="777"/>
        <end position="796"/>
    </location>
</feature>
<feature type="compositionally biased region" description="Basic and acidic residues" evidence="2">
    <location>
        <begin position="4056"/>
        <end position="4109"/>
    </location>
</feature>
<feature type="compositionally biased region" description="Pro residues" evidence="2">
    <location>
        <begin position="4149"/>
        <end position="4334"/>
    </location>
</feature>
<feature type="compositionally biased region" description="Basic and acidic residues" evidence="2">
    <location>
        <begin position="718"/>
        <end position="760"/>
    </location>
</feature>
<protein>
    <submittedName>
        <fullName evidence="5">Papain fold toxin 1 (Glutamine deamidase) of polymorphic toxin system</fullName>
    </submittedName>
</protein>
<feature type="region of interest" description="Disordered" evidence="2">
    <location>
        <begin position="3713"/>
        <end position="3897"/>
    </location>
</feature>
<feature type="compositionally biased region" description="Gly residues" evidence="2">
    <location>
        <begin position="4486"/>
        <end position="4502"/>
    </location>
</feature>
<feature type="compositionally biased region" description="Gly residues" evidence="2">
    <location>
        <begin position="384"/>
        <end position="403"/>
    </location>
</feature>
<feature type="compositionally biased region" description="Polar residues" evidence="2">
    <location>
        <begin position="4432"/>
        <end position="4452"/>
    </location>
</feature>
<evidence type="ECO:0000259" key="3">
    <source>
        <dbReference type="Pfam" id="PF15644"/>
    </source>
</evidence>
<feature type="domain" description="Tox-PL" evidence="3">
    <location>
        <begin position="1005"/>
        <end position="1081"/>
    </location>
</feature>
<proteinExistence type="predicted"/>
<feature type="region of interest" description="Disordered" evidence="2">
    <location>
        <begin position="3965"/>
        <end position="4506"/>
    </location>
</feature>
<feature type="compositionally biased region" description="Pro residues" evidence="2">
    <location>
        <begin position="3741"/>
        <end position="3751"/>
    </location>
</feature>
<feature type="compositionally biased region" description="Basic and acidic residues" evidence="2">
    <location>
        <begin position="603"/>
        <end position="617"/>
    </location>
</feature>
<dbReference type="Proteomes" id="UP000254869">
    <property type="component" value="Unassembled WGS sequence"/>
</dbReference>
<feature type="region of interest" description="Disordered" evidence="2">
    <location>
        <begin position="1079"/>
        <end position="1133"/>
    </location>
</feature>
<accession>A0A370I1B8</accession>
<feature type="compositionally biased region" description="Low complexity" evidence="2">
    <location>
        <begin position="4110"/>
        <end position="4122"/>
    </location>
</feature>
<feature type="region of interest" description="Disordered" evidence="2">
    <location>
        <begin position="1319"/>
        <end position="1342"/>
    </location>
</feature>
<feature type="coiled-coil region" evidence="1">
    <location>
        <begin position="2401"/>
        <end position="2463"/>
    </location>
</feature>
<organism evidence="5 6">
    <name type="scientific">Nocardia pseudobrasiliensis</name>
    <dbReference type="NCBI Taxonomy" id="45979"/>
    <lineage>
        <taxon>Bacteria</taxon>
        <taxon>Bacillati</taxon>
        <taxon>Actinomycetota</taxon>
        <taxon>Actinomycetes</taxon>
        <taxon>Mycobacteriales</taxon>
        <taxon>Nocardiaceae</taxon>
        <taxon>Nocardia</taxon>
    </lineage>
</organism>
<feature type="coiled-coil region" evidence="1">
    <location>
        <begin position="2175"/>
        <end position="2202"/>
    </location>
</feature>
<feature type="coiled-coil region" evidence="1">
    <location>
        <begin position="2568"/>
        <end position="2595"/>
    </location>
</feature>
<feature type="compositionally biased region" description="Low complexity" evidence="2">
    <location>
        <begin position="563"/>
        <end position="583"/>
    </location>
</feature>
<name>A0A370I1B8_9NOCA</name>
<evidence type="ECO:0000256" key="2">
    <source>
        <dbReference type="SAM" id="MobiDB-lite"/>
    </source>
</evidence>
<feature type="compositionally biased region" description="Basic and acidic residues" evidence="2">
    <location>
        <begin position="2817"/>
        <end position="2826"/>
    </location>
</feature>
<dbReference type="InterPro" id="IPR028908">
    <property type="entry name" value="Tox-PL_dom"/>
</dbReference>
<feature type="region of interest" description="Disordered" evidence="2">
    <location>
        <begin position="2205"/>
        <end position="2231"/>
    </location>
</feature>
<evidence type="ECO:0000313" key="6">
    <source>
        <dbReference type="Proteomes" id="UP000254869"/>
    </source>
</evidence>
<feature type="domain" description="Outer membrane channel protein CpnT-like N-terminal" evidence="4">
    <location>
        <begin position="15"/>
        <end position="152"/>
    </location>
</feature>
<feature type="coiled-coil region" evidence="1">
    <location>
        <begin position="3096"/>
        <end position="3123"/>
    </location>
</feature>
<gene>
    <name evidence="5" type="ORF">DFR76_108360</name>
</gene>
<dbReference type="EMBL" id="QQBC01000008">
    <property type="protein sequence ID" value="RDI64527.1"/>
    <property type="molecule type" value="Genomic_DNA"/>
</dbReference>
<feature type="compositionally biased region" description="Basic and acidic residues" evidence="2">
    <location>
        <begin position="2737"/>
        <end position="2771"/>
    </location>
</feature>
<dbReference type="STRING" id="1210086.GCA_001613105_05527"/>
<feature type="region of interest" description="Disordered" evidence="2">
    <location>
        <begin position="2683"/>
        <end position="2826"/>
    </location>
</feature>
<feature type="compositionally biased region" description="Pro residues" evidence="2">
    <location>
        <begin position="4369"/>
        <end position="4397"/>
    </location>
</feature>
<keyword evidence="6" id="KW-1185">Reference proteome</keyword>
<feature type="compositionally biased region" description="Basic and acidic residues" evidence="2">
    <location>
        <begin position="662"/>
        <end position="675"/>
    </location>
</feature>
<feature type="region of interest" description="Disordered" evidence="2">
    <location>
        <begin position="326"/>
        <end position="766"/>
    </location>
</feature>
<feature type="compositionally biased region" description="Basic and acidic residues" evidence="2">
    <location>
        <begin position="1319"/>
        <end position="1335"/>
    </location>
</feature>
<feature type="coiled-coil region" evidence="1">
    <location>
        <begin position="2033"/>
        <end position="2067"/>
    </location>
</feature>
<feature type="compositionally biased region" description="Basic and acidic residues" evidence="2">
    <location>
        <begin position="3473"/>
        <end position="3496"/>
    </location>
</feature>
<feature type="region of interest" description="Disordered" evidence="2">
    <location>
        <begin position="1447"/>
        <end position="1473"/>
    </location>
</feature>
<feature type="region of interest" description="Disordered" evidence="2">
    <location>
        <begin position="2143"/>
        <end position="2174"/>
    </location>
</feature>
<dbReference type="InterPro" id="IPR057746">
    <property type="entry name" value="CpnT-like_N"/>
</dbReference>
<dbReference type="Pfam" id="PF15644">
    <property type="entry name" value="Gln_amidase"/>
    <property type="match status" value="1"/>
</dbReference>
<evidence type="ECO:0000313" key="5">
    <source>
        <dbReference type="EMBL" id="RDI64527.1"/>
    </source>
</evidence>
<reference evidence="5 6" key="1">
    <citation type="submission" date="2018-07" db="EMBL/GenBank/DDBJ databases">
        <title>Genomic Encyclopedia of Type Strains, Phase IV (KMG-IV): sequencing the most valuable type-strain genomes for metagenomic binning, comparative biology and taxonomic classification.</title>
        <authorList>
            <person name="Goeker M."/>
        </authorList>
    </citation>
    <scope>NUCLEOTIDE SEQUENCE [LARGE SCALE GENOMIC DNA]</scope>
    <source>
        <strain evidence="5 6">DSM 44290</strain>
    </source>
</reference>